<dbReference type="GO" id="GO:0005737">
    <property type="term" value="C:cytoplasm"/>
    <property type="evidence" value="ECO:0007669"/>
    <property type="project" value="UniProtKB-SubCell"/>
</dbReference>
<feature type="active site" description="Nucleophile" evidence="13">
    <location>
        <position position="381"/>
    </location>
</feature>
<name>A0A1G5JAL5_9FIRM</name>
<comment type="similarity">
    <text evidence="13">Belongs to the class I-like SAM-binding methyltransferase superfamily. RsmB/NOP family.</text>
</comment>
<dbReference type="STRING" id="1120976.SAMN03080606_02753"/>
<evidence type="ECO:0000256" key="8">
    <source>
        <dbReference type="ARBA" id="ARBA00022691"/>
    </source>
</evidence>
<sequence length="444" mass="50421">MNAREGALKVLYEVEVDNAYSNIALNKELKDKPYSAKDRGFMTELVYGVLENLIMIDNVIEQFSSIKLKKINAYTLILLRLAIYQILYLDKIPPSAAVNESVNLSKIYCKRSSGFINGILRNMLRQKENIKIPDEKKDFVGYLSVTYSHPKWMIEEFLKFFDPVFTKELLKANNQKPELNVRVNTLKISVEEAIKALNNSGFDVVQNAFISEGLTIKGDKNLFELEALKEGLIYIQDFGSMLIGKIVDPKENDFVIDVCSAPGGKTTHMAQLMNNKGNIIARDVYDHKLKLIEKNAKALGIKIIKTEKFDGKVLDKSLIEKADKVLVDAPCSGLGIIRRKPEIKYRKRPDDIKEITSLQLKILKNASMYVKPGGSLVYSTCTIDPRENAEVIDQFLKDSSEYQQVNIGEVYKNMIPGNHKDTIQLYPNIHHTDGFFISKLIKRV</sequence>
<keyword evidence="4" id="KW-0963">Cytoplasm</keyword>
<dbReference type="PANTHER" id="PTHR22807:SF53">
    <property type="entry name" value="RIBOSOMAL RNA SMALL SUBUNIT METHYLTRANSFERASE B-RELATED"/>
    <property type="match status" value="1"/>
</dbReference>
<dbReference type="NCBIfam" id="TIGR00563">
    <property type="entry name" value="rsmB"/>
    <property type="match status" value="1"/>
</dbReference>
<dbReference type="InterPro" id="IPR049560">
    <property type="entry name" value="MeTrfase_RsmB-F_NOP2_cat"/>
</dbReference>
<keyword evidence="6 13" id="KW-0489">Methyltransferase</keyword>
<dbReference type="NCBIfam" id="NF011494">
    <property type="entry name" value="PRK14902.1"/>
    <property type="match status" value="1"/>
</dbReference>
<dbReference type="InterPro" id="IPR023267">
    <property type="entry name" value="RCMT"/>
</dbReference>
<evidence type="ECO:0000256" key="1">
    <source>
        <dbReference type="ARBA" id="ARBA00002724"/>
    </source>
</evidence>
<comment type="catalytic activity">
    <reaction evidence="12">
        <text>cytidine(967) in 16S rRNA + S-adenosyl-L-methionine = 5-methylcytidine(967) in 16S rRNA + S-adenosyl-L-homocysteine + H(+)</text>
        <dbReference type="Rhea" id="RHEA:42748"/>
        <dbReference type="Rhea" id="RHEA-COMP:10219"/>
        <dbReference type="Rhea" id="RHEA-COMP:10220"/>
        <dbReference type="ChEBI" id="CHEBI:15378"/>
        <dbReference type="ChEBI" id="CHEBI:57856"/>
        <dbReference type="ChEBI" id="CHEBI:59789"/>
        <dbReference type="ChEBI" id="CHEBI:74483"/>
        <dbReference type="ChEBI" id="CHEBI:82748"/>
        <dbReference type="EC" id="2.1.1.176"/>
    </reaction>
</comment>
<feature type="binding site" evidence="13">
    <location>
        <position position="283"/>
    </location>
    <ligand>
        <name>S-adenosyl-L-methionine</name>
        <dbReference type="ChEBI" id="CHEBI:59789"/>
    </ligand>
</feature>
<proteinExistence type="inferred from homology"/>
<dbReference type="FunFam" id="3.40.50.150:FF:000022">
    <property type="entry name" value="Ribosomal RNA small subunit methyltransferase B"/>
    <property type="match status" value="1"/>
</dbReference>
<comment type="function">
    <text evidence="1">Specifically methylates the cytosine at position 967 (m5C967) of 16S rRNA.</text>
</comment>
<evidence type="ECO:0000256" key="7">
    <source>
        <dbReference type="ARBA" id="ARBA00022679"/>
    </source>
</evidence>
<dbReference type="GO" id="GO:0006355">
    <property type="term" value="P:regulation of DNA-templated transcription"/>
    <property type="evidence" value="ECO:0007669"/>
    <property type="project" value="InterPro"/>
</dbReference>
<dbReference type="Gene3D" id="1.10.940.10">
    <property type="entry name" value="NusB-like"/>
    <property type="match status" value="1"/>
</dbReference>
<dbReference type="Gene3D" id="3.30.70.1170">
    <property type="entry name" value="Sun protein, domain 3"/>
    <property type="match status" value="1"/>
</dbReference>
<dbReference type="InterPro" id="IPR011023">
    <property type="entry name" value="Nop2p"/>
</dbReference>
<dbReference type="PROSITE" id="PS51686">
    <property type="entry name" value="SAM_MT_RSMB_NOP"/>
    <property type="match status" value="1"/>
</dbReference>
<dbReference type="GO" id="GO:0008649">
    <property type="term" value="F:rRNA methyltransferase activity"/>
    <property type="evidence" value="ECO:0007669"/>
    <property type="project" value="InterPro"/>
</dbReference>
<keyword evidence="16" id="KW-1185">Reference proteome</keyword>
<dbReference type="PRINTS" id="PR02008">
    <property type="entry name" value="RCMTFAMILY"/>
</dbReference>
<dbReference type="InterPro" id="IPR035926">
    <property type="entry name" value="NusB-like_sf"/>
</dbReference>
<feature type="binding site" evidence="13">
    <location>
        <position position="328"/>
    </location>
    <ligand>
        <name>S-adenosyl-L-methionine</name>
        <dbReference type="ChEBI" id="CHEBI:59789"/>
    </ligand>
</feature>
<dbReference type="AlphaFoldDB" id="A0A1G5JAL5"/>
<evidence type="ECO:0000256" key="3">
    <source>
        <dbReference type="ARBA" id="ARBA00012140"/>
    </source>
</evidence>
<evidence type="ECO:0000256" key="11">
    <source>
        <dbReference type="ARBA" id="ARBA00031088"/>
    </source>
</evidence>
<dbReference type="EC" id="2.1.1.176" evidence="3"/>
<dbReference type="Gene3D" id="3.40.50.150">
    <property type="entry name" value="Vaccinia Virus protein VP39"/>
    <property type="match status" value="1"/>
</dbReference>
<dbReference type="SUPFAM" id="SSF53335">
    <property type="entry name" value="S-adenosyl-L-methionine-dependent methyltransferases"/>
    <property type="match status" value="1"/>
</dbReference>
<dbReference type="Proteomes" id="UP000198636">
    <property type="component" value="Unassembled WGS sequence"/>
</dbReference>
<evidence type="ECO:0000256" key="5">
    <source>
        <dbReference type="ARBA" id="ARBA00022552"/>
    </source>
</evidence>
<evidence type="ECO:0000313" key="15">
    <source>
        <dbReference type="EMBL" id="SCY85362.1"/>
    </source>
</evidence>
<evidence type="ECO:0000256" key="4">
    <source>
        <dbReference type="ARBA" id="ARBA00022490"/>
    </source>
</evidence>
<gene>
    <name evidence="15" type="ORF">SAMN03080606_02753</name>
</gene>
<evidence type="ECO:0000256" key="9">
    <source>
        <dbReference type="ARBA" id="ARBA00022884"/>
    </source>
</evidence>
<keyword evidence="9 13" id="KW-0694">RNA-binding</keyword>
<comment type="subcellular location">
    <subcellularLocation>
        <location evidence="2">Cytoplasm</location>
    </subcellularLocation>
</comment>
<evidence type="ECO:0000256" key="12">
    <source>
        <dbReference type="ARBA" id="ARBA00047283"/>
    </source>
</evidence>
<dbReference type="InterPro" id="IPR054728">
    <property type="entry name" value="RsmB-like_ferredoxin"/>
</dbReference>
<keyword evidence="7 13" id="KW-0808">Transferase</keyword>
<dbReference type="GO" id="GO:0003723">
    <property type="term" value="F:RNA binding"/>
    <property type="evidence" value="ECO:0007669"/>
    <property type="project" value="UniProtKB-UniRule"/>
</dbReference>
<accession>A0A1G5JAL5</accession>
<evidence type="ECO:0000313" key="16">
    <source>
        <dbReference type="Proteomes" id="UP000198636"/>
    </source>
</evidence>
<dbReference type="InterPro" id="IPR029063">
    <property type="entry name" value="SAM-dependent_MTases_sf"/>
</dbReference>
<dbReference type="InterPro" id="IPR004573">
    <property type="entry name" value="rRNA_ssu_MeTfrase_B"/>
</dbReference>
<evidence type="ECO:0000256" key="10">
    <source>
        <dbReference type="ARBA" id="ARBA00030399"/>
    </source>
</evidence>
<keyword evidence="8 13" id="KW-0949">S-adenosyl-L-methionine</keyword>
<dbReference type="SUPFAM" id="SSF48013">
    <property type="entry name" value="NusB-like"/>
    <property type="match status" value="1"/>
</dbReference>
<keyword evidence="5" id="KW-0698">rRNA processing</keyword>
<dbReference type="Pfam" id="PF01029">
    <property type="entry name" value="NusB"/>
    <property type="match status" value="1"/>
</dbReference>
<dbReference type="EMBL" id="FMUS01000018">
    <property type="protein sequence ID" value="SCY85362.1"/>
    <property type="molecule type" value="Genomic_DNA"/>
</dbReference>
<dbReference type="Pfam" id="PF01189">
    <property type="entry name" value="Methyltr_RsmB-F"/>
    <property type="match status" value="1"/>
</dbReference>
<evidence type="ECO:0000256" key="6">
    <source>
        <dbReference type="ARBA" id="ARBA00022603"/>
    </source>
</evidence>
<dbReference type="NCBIfam" id="TIGR00446">
    <property type="entry name" value="nop2p"/>
    <property type="match status" value="1"/>
</dbReference>
<feature type="binding site" evidence="13">
    <location>
        <begin position="259"/>
        <end position="265"/>
    </location>
    <ligand>
        <name>S-adenosyl-L-methionine</name>
        <dbReference type="ChEBI" id="CHEBI:59789"/>
    </ligand>
</feature>
<reference evidence="15 16" key="1">
    <citation type="submission" date="2016-10" db="EMBL/GenBank/DDBJ databases">
        <authorList>
            <person name="de Groot N.N."/>
        </authorList>
    </citation>
    <scope>NUCLEOTIDE SEQUENCE [LARGE SCALE GENOMIC DNA]</scope>
    <source>
        <strain evidence="15 16">DSM 18978</strain>
    </source>
</reference>
<dbReference type="Pfam" id="PF22458">
    <property type="entry name" value="RsmF-B_ferredox"/>
    <property type="match status" value="1"/>
</dbReference>
<evidence type="ECO:0000256" key="13">
    <source>
        <dbReference type="PROSITE-ProRule" id="PRU01023"/>
    </source>
</evidence>
<feature type="domain" description="SAM-dependent MTase RsmB/NOP-type" evidence="14">
    <location>
        <begin position="169"/>
        <end position="443"/>
    </location>
</feature>
<organism evidence="15 16">
    <name type="scientific">Alkaliphilus peptidifermentans DSM 18978</name>
    <dbReference type="NCBI Taxonomy" id="1120976"/>
    <lineage>
        <taxon>Bacteria</taxon>
        <taxon>Bacillati</taxon>
        <taxon>Bacillota</taxon>
        <taxon>Clostridia</taxon>
        <taxon>Peptostreptococcales</taxon>
        <taxon>Natronincolaceae</taxon>
        <taxon>Alkaliphilus</taxon>
    </lineage>
</organism>
<evidence type="ECO:0000256" key="2">
    <source>
        <dbReference type="ARBA" id="ARBA00004496"/>
    </source>
</evidence>
<dbReference type="InterPro" id="IPR006027">
    <property type="entry name" value="NusB_RsmB_TIM44"/>
</dbReference>
<feature type="binding site" evidence="13">
    <location>
        <position position="310"/>
    </location>
    <ligand>
        <name>S-adenosyl-L-methionine</name>
        <dbReference type="ChEBI" id="CHEBI:59789"/>
    </ligand>
</feature>
<dbReference type="InterPro" id="IPR001678">
    <property type="entry name" value="MeTrfase_RsmB-F_NOP2_dom"/>
</dbReference>
<dbReference type="PANTHER" id="PTHR22807">
    <property type="entry name" value="NOP2 YEAST -RELATED NOL1/NOP2/FMU SUN DOMAIN-CONTAINING"/>
    <property type="match status" value="1"/>
</dbReference>
<protein>
    <recommendedName>
        <fullName evidence="3">16S rRNA (cytosine(967)-C(5))-methyltransferase</fullName>
        <ecNumber evidence="3">2.1.1.176</ecNumber>
    </recommendedName>
    <alternativeName>
        <fullName evidence="10">16S rRNA m5C967 methyltransferase</fullName>
    </alternativeName>
    <alternativeName>
        <fullName evidence="11">rRNA (cytosine-C(5)-)-methyltransferase RsmB</fullName>
    </alternativeName>
</protein>
<evidence type="ECO:0000259" key="14">
    <source>
        <dbReference type="PROSITE" id="PS51686"/>
    </source>
</evidence>